<dbReference type="SMART" id="SM00530">
    <property type="entry name" value="HTH_XRE"/>
    <property type="match status" value="1"/>
</dbReference>
<feature type="domain" description="HTH cro/C1-type" evidence="3">
    <location>
        <begin position="24"/>
        <end position="79"/>
    </location>
</feature>
<dbReference type="PANTHER" id="PTHR46797">
    <property type="entry name" value="HTH-TYPE TRANSCRIPTIONAL REGULATOR"/>
    <property type="match status" value="1"/>
</dbReference>
<reference evidence="5" key="1">
    <citation type="submission" date="2017-02" db="EMBL/GenBank/DDBJ databases">
        <title>Delineation of Paenibacillus larvae strains originating from foulbrood outbreaks.</title>
        <authorList>
            <person name="Beims H."/>
            <person name="Bunk B."/>
            <person name="Sproeer C."/>
            <person name="Mohr K.I."/>
            <person name="Pradella S."/>
            <person name="Guenther G."/>
            <person name="Rohde M."/>
            <person name="von der Ohe W."/>
            <person name="Steinert M."/>
        </authorList>
    </citation>
    <scope>NUCLEOTIDE SEQUENCE [LARGE SCALE GENOMIC DNA]</scope>
    <source>
        <strain evidence="5">Eric_III</strain>
    </source>
</reference>
<keyword evidence="2" id="KW-1133">Transmembrane helix</keyword>
<keyword evidence="2" id="KW-0812">Transmembrane</keyword>
<evidence type="ECO:0000256" key="1">
    <source>
        <dbReference type="ARBA" id="ARBA00023125"/>
    </source>
</evidence>
<dbReference type="PROSITE" id="PS50943">
    <property type="entry name" value="HTH_CROC1"/>
    <property type="match status" value="1"/>
</dbReference>
<dbReference type="PANTHER" id="PTHR46797:SF1">
    <property type="entry name" value="METHYLPHOSPHONATE SYNTHASE"/>
    <property type="match status" value="1"/>
</dbReference>
<dbReference type="Gene3D" id="1.10.260.40">
    <property type="entry name" value="lambda repressor-like DNA-binding domains"/>
    <property type="match status" value="1"/>
</dbReference>
<dbReference type="Pfam" id="PF01381">
    <property type="entry name" value="HTH_3"/>
    <property type="match status" value="1"/>
</dbReference>
<keyword evidence="1 4" id="KW-0238">DNA-binding</keyword>
<dbReference type="RefSeq" id="WP_230460727.1">
    <property type="nucleotide sequence ID" value="NZ_CP019651.1"/>
</dbReference>
<proteinExistence type="predicted"/>
<evidence type="ECO:0000313" key="4">
    <source>
        <dbReference type="EMBL" id="AVF25478.1"/>
    </source>
</evidence>
<name>A0A2L1TJP5_9BACL</name>
<dbReference type="SUPFAM" id="SSF47413">
    <property type="entry name" value="lambda repressor-like DNA-binding domains"/>
    <property type="match status" value="1"/>
</dbReference>
<dbReference type="STRING" id="147375.BXP28_12110"/>
<dbReference type="AlphaFoldDB" id="A0A2L1TJP5"/>
<dbReference type="CDD" id="cd00093">
    <property type="entry name" value="HTH_XRE"/>
    <property type="match status" value="1"/>
</dbReference>
<dbReference type="InterPro" id="IPR010982">
    <property type="entry name" value="Lambda_DNA-bd_dom_sf"/>
</dbReference>
<dbReference type="EMBL" id="CP019655">
    <property type="protein sequence ID" value="AVF25478.1"/>
    <property type="molecule type" value="Genomic_DNA"/>
</dbReference>
<organism evidence="4 5">
    <name type="scientific">Paenibacillus larvae subsp. larvae</name>
    <dbReference type="NCBI Taxonomy" id="147375"/>
    <lineage>
        <taxon>Bacteria</taxon>
        <taxon>Bacillati</taxon>
        <taxon>Bacillota</taxon>
        <taxon>Bacilli</taxon>
        <taxon>Bacillales</taxon>
        <taxon>Paenibacillaceae</taxon>
        <taxon>Paenibacillus</taxon>
    </lineage>
</organism>
<evidence type="ECO:0000313" key="5">
    <source>
        <dbReference type="Proteomes" id="UP000239833"/>
    </source>
</evidence>
<dbReference type="GO" id="GO:0003700">
    <property type="term" value="F:DNA-binding transcription factor activity"/>
    <property type="evidence" value="ECO:0007669"/>
    <property type="project" value="TreeGrafter"/>
</dbReference>
<evidence type="ECO:0000256" key="2">
    <source>
        <dbReference type="SAM" id="Phobius"/>
    </source>
</evidence>
<dbReference type="GO" id="GO:0005829">
    <property type="term" value="C:cytosol"/>
    <property type="evidence" value="ECO:0007669"/>
    <property type="project" value="TreeGrafter"/>
</dbReference>
<dbReference type="GO" id="GO:0003677">
    <property type="term" value="F:DNA binding"/>
    <property type="evidence" value="ECO:0007669"/>
    <property type="project" value="UniProtKB-KW"/>
</dbReference>
<dbReference type="InterPro" id="IPR050807">
    <property type="entry name" value="TransReg_Diox_bact_type"/>
</dbReference>
<gene>
    <name evidence="4" type="ORF">ERICIII_01279</name>
</gene>
<feature type="transmembrane region" description="Helical" evidence="2">
    <location>
        <begin position="6"/>
        <end position="21"/>
    </location>
</feature>
<dbReference type="InterPro" id="IPR001387">
    <property type="entry name" value="Cro/C1-type_HTH"/>
</dbReference>
<dbReference type="GeneID" id="64218073"/>
<sequence length="156" mass="17979">MIIIITNVYQILIAGVLMYFYDKLRDLRKLKGYTIRELSDRSGVSTAYISQLENGNRGIPSPEVLMKLSEGLNISYEELMEIAGYLQTSSHSSGGDKPKSPVNLRRFLHENEVIFDGILLTEQDKEWMERVLTALFWKQKQTQKKKQKPKQKTHGS</sequence>
<keyword evidence="2" id="KW-0472">Membrane</keyword>
<protein>
    <submittedName>
        <fullName evidence="4">DNA-binding helix-turn-helix protein</fullName>
    </submittedName>
</protein>
<evidence type="ECO:0000259" key="3">
    <source>
        <dbReference type="PROSITE" id="PS50943"/>
    </source>
</evidence>
<accession>A0A2L1TJP5</accession>
<dbReference type="Proteomes" id="UP000239833">
    <property type="component" value="Chromosome"/>
</dbReference>